<dbReference type="InterPro" id="IPR016032">
    <property type="entry name" value="Sig_transdc_resp-reg_C-effctor"/>
</dbReference>
<dbReference type="PROSITE" id="PS51755">
    <property type="entry name" value="OMPR_PHOB"/>
    <property type="match status" value="1"/>
</dbReference>
<dbReference type="GO" id="GO:0000976">
    <property type="term" value="F:transcription cis-regulatory region binding"/>
    <property type="evidence" value="ECO:0007669"/>
    <property type="project" value="TreeGrafter"/>
</dbReference>
<keyword evidence="1 6" id="KW-0597">Phosphoprotein</keyword>
<evidence type="ECO:0000256" key="1">
    <source>
        <dbReference type="ARBA" id="ARBA00022553"/>
    </source>
</evidence>
<dbReference type="SMART" id="SM00448">
    <property type="entry name" value="REC"/>
    <property type="match status" value="1"/>
</dbReference>
<feature type="domain" description="Response regulatory" evidence="8">
    <location>
        <begin position="11"/>
        <end position="125"/>
    </location>
</feature>
<dbReference type="InterPro" id="IPR039420">
    <property type="entry name" value="WalR-like"/>
</dbReference>
<dbReference type="PANTHER" id="PTHR48111">
    <property type="entry name" value="REGULATOR OF RPOS"/>
    <property type="match status" value="1"/>
</dbReference>
<evidence type="ECO:0000256" key="4">
    <source>
        <dbReference type="ARBA" id="ARBA00023125"/>
    </source>
</evidence>
<accession>A0A4Q8M0Y2</accession>
<evidence type="ECO:0000256" key="2">
    <source>
        <dbReference type="ARBA" id="ARBA00023012"/>
    </source>
</evidence>
<dbReference type="EMBL" id="SHMG01000011">
    <property type="protein sequence ID" value="TAA38816.1"/>
    <property type="molecule type" value="Genomic_DNA"/>
</dbReference>
<dbReference type="Pfam" id="PF00486">
    <property type="entry name" value="Trans_reg_C"/>
    <property type="match status" value="1"/>
</dbReference>
<dbReference type="SUPFAM" id="SSF52172">
    <property type="entry name" value="CheY-like"/>
    <property type="match status" value="1"/>
</dbReference>
<dbReference type="CDD" id="cd00156">
    <property type="entry name" value="REC"/>
    <property type="match status" value="1"/>
</dbReference>
<feature type="domain" description="OmpR/PhoB-type" evidence="9">
    <location>
        <begin position="135"/>
        <end position="237"/>
    </location>
</feature>
<evidence type="ECO:0000256" key="6">
    <source>
        <dbReference type="PROSITE-ProRule" id="PRU00169"/>
    </source>
</evidence>
<dbReference type="Pfam" id="PF00072">
    <property type="entry name" value="Response_reg"/>
    <property type="match status" value="1"/>
</dbReference>
<evidence type="ECO:0000256" key="3">
    <source>
        <dbReference type="ARBA" id="ARBA00023015"/>
    </source>
</evidence>
<dbReference type="GO" id="GO:0006355">
    <property type="term" value="P:regulation of DNA-templated transcription"/>
    <property type="evidence" value="ECO:0007669"/>
    <property type="project" value="InterPro"/>
</dbReference>
<dbReference type="GO" id="GO:0032993">
    <property type="term" value="C:protein-DNA complex"/>
    <property type="evidence" value="ECO:0007669"/>
    <property type="project" value="TreeGrafter"/>
</dbReference>
<dbReference type="InterPro" id="IPR036388">
    <property type="entry name" value="WH-like_DNA-bd_sf"/>
</dbReference>
<dbReference type="GO" id="GO:0000156">
    <property type="term" value="F:phosphorelay response regulator activity"/>
    <property type="evidence" value="ECO:0007669"/>
    <property type="project" value="TreeGrafter"/>
</dbReference>
<comment type="caution">
    <text evidence="10">The sequence shown here is derived from an EMBL/GenBank/DDBJ whole genome shotgun (WGS) entry which is preliminary data.</text>
</comment>
<gene>
    <name evidence="10" type="ORF">EA655_15570</name>
</gene>
<keyword evidence="4 7" id="KW-0238">DNA-binding</keyword>
<proteinExistence type="predicted"/>
<dbReference type="InterPro" id="IPR001867">
    <property type="entry name" value="OmpR/PhoB-type_DNA-bd"/>
</dbReference>
<dbReference type="InterPro" id="IPR011006">
    <property type="entry name" value="CheY-like_superfamily"/>
</dbReference>
<evidence type="ECO:0000313" key="10">
    <source>
        <dbReference type="EMBL" id="TAA38816.1"/>
    </source>
</evidence>
<evidence type="ECO:0000256" key="7">
    <source>
        <dbReference type="PROSITE-ProRule" id="PRU01091"/>
    </source>
</evidence>
<dbReference type="Gene3D" id="1.10.10.10">
    <property type="entry name" value="Winged helix-like DNA-binding domain superfamily/Winged helix DNA-binding domain"/>
    <property type="match status" value="1"/>
</dbReference>
<dbReference type="SMART" id="SM00862">
    <property type="entry name" value="Trans_reg_C"/>
    <property type="match status" value="1"/>
</dbReference>
<evidence type="ECO:0000259" key="9">
    <source>
        <dbReference type="PROSITE" id="PS51755"/>
    </source>
</evidence>
<feature type="modified residue" description="4-aspartylphosphate" evidence="6">
    <location>
        <position position="60"/>
    </location>
</feature>
<keyword evidence="2" id="KW-0902">Two-component regulatory system</keyword>
<keyword evidence="5" id="KW-0804">Transcription</keyword>
<name>A0A4Q8M0Y2_9GAMM</name>
<sequence>MLIAGQGSPSVIVLEDDDVLREEILVDGLRDYGFLVEGVSSAGALYRTMVGRQFDLGVLDLNLPDETGHSVAQRLRGRVPRMGIVMLTANPGREQHLDALKSGVDVFLRKPADLEVLALTLRNLLLRLQSTFAPATELPQAGWRLQSDGWCLVSPAGSIAPLTSSERSVMRALDQQRDNPVSRNALVEALARDVTEFDPHRLDMLIHRLRKKASALAGPEQVFPLLAARGVGYVFSR</sequence>
<dbReference type="Gene3D" id="3.40.50.2300">
    <property type="match status" value="1"/>
</dbReference>
<dbReference type="AlphaFoldDB" id="A0A4Q8M0Y2"/>
<organism evidence="10 11">
    <name type="scientific">Pseudoxanthomonas winnipegensis</name>
    <dbReference type="NCBI Taxonomy" id="2480810"/>
    <lineage>
        <taxon>Bacteria</taxon>
        <taxon>Pseudomonadati</taxon>
        <taxon>Pseudomonadota</taxon>
        <taxon>Gammaproteobacteria</taxon>
        <taxon>Lysobacterales</taxon>
        <taxon>Lysobacteraceae</taxon>
        <taxon>Pseudoxanthomonas</taxon>
    </lineage>
</organism>
<dbReference type="InterPro" id="IPR001789">
    <property type="entry name" value="Sig_transdc_resp-reg_receiver"/>
</dbReference>
<evidence type="ECO:0000259" key="8">
    <source>
        <dbReference type="PROSITE" id="PS50110"/>
    </source>
</evidence>
<feature type="DNA-binding region" description="OmpR/PhoB-type" evidence="7">
    <location>
        <begin position="135"/>
        <end position="237"/>
    </location>
</feature>
<dbReference type="Proteomes" id="UP000294164">
    <property type="component" value="Unassembled WGS sequence"/>
</dbReference>
<protein>
    <submittedName>
        <fullName evidence="10">Response regulator transcription factor</fullName>
    </submittedName>
</protein>
<dbReference type="GO" id="GO:0005829">
    <property type="term" value="C:cytosol"/>
    <property type="evidence" value="ECO:0007669"/>
    <property type="project" value="TreeGrafter"/>
</dbReference>
<evidence type="ECO:0000256" key="5">
    <source>
        <dbReference type="ARBA" id="ARBA00023163"/>
    </source>
</evidence>
<dbReference type="OrthoDB" id="6117814at2"/>
<dbReference type="PROSITE" id="PS50110">
    <property type="entry name" value="RESPONSE_REGULATORY"/>
    <property type="match status" value="1"/>
</dbReference>
<dbReference type="SUPFAM" id="SSF46894">
    <property type="entry name" value="C-terminal effector domain of the bipartite response regulators"/>
    <property type="match status" value="1"/>
</dbReference>
<reference evidence="10 11" key="1">
    <citation type="submission" date="2019-02" db="EMBL/GenBank/DDBJ databases">
        <title>WGS of Pseudoxanthomonas species novum from clinical isolates.</title>
        <authorList>
            <person name="Bernier A.-M."/>
            <person name="Bernard K."/>
            <person name="Vachon A."/>
        </authorList>
    </citation>
    <scope>NUCLEOTIDE SEQUENCE [LARGE SCALE GENOMIC DNA]</scope>
    <source>
        <strain evidence="10 11">NML130969</strain>
    </source>
</reference>
<keyword evidence="3" id="KW-0805">Transcription regulation</keyword>
<dbReference type="PANTHER" id="PTHR48111:SF4">
    <property type="entry name" value="DNA-BINDING DUAL TRANSCRIPTIONAL REGULATOR OMPR"/>
    <property type="match status" value="1"/>
</dbReference>
<evidence type="ECO:0000313" key="11">
    <source>
        <dbReference type="Proteomes" id="UP000294164"/>
    </source>
</evidence>